<evidence type="ECO:0000256" key="1">
    <source>
        <dbReference type="ARBA" id="ARBA00022723"/>
    </source>
</evidence>
<feature type="transmembrane region" description="Helical" evidence="6">
    <location>
        <begin position="114"/>
        <end position="133"/>
    </location>
</feature>
<keyword evidence="9" id="KW-1185">Reference proteome</keyword>
<keyword evidence="2" id="KW-0862">Zinc</keyword>
<dbReference type="PANTHER" id="PTHR47660">
    <property type="entry name" value="TRANSCRIPTION FACTOR WITH C2H2 AND ZN(2)-CYS(6) DNA BINDING DOMAIN (EUROFUNG)-RELATED-RELATED"/>
    <property type="match status" value="1"/>
</dbReference>
<keyword evidence="5" id="KW-0539">Nucleus</keyword>
<keyword evidence="3" id="KW-0805">Transcription regulation</keyword>
<feature type="transmembrane region" description="Helical" evidence="6">
    <location>
        <begin position="51"/>
        <end position="69"/>
    </location>
</feature>
<keyword evidence="1" id="KW-0479">Metal-binding</keyword>
<evidence type="ECO:0000256" key="5">
    <source>
        <dbReference type="ARBA" id="ARBA00023242"/>
    </source>
</evidence>
<accession>A0AAD2Q3A6</accession>
<reference evidence="8" key="1">
    <citation type="submission" date="2023-11" db="EMBL/GenBank/DDBJ databases">
        <authorList>
            <person name="De Vega J J."/>
            <person name="De Vega J J."/>
        </authorList>
    </citation>
    <scope>NUCLEOTIDE SEQUENCE</scope>
</reference>
<feature type="transmembrane region" description="Helical" evidence="6">
    <location>
        <begin position="202"/>
        <end position="222"/>
    </location>
</feature>
<dbReference type="PANTHER" id="PTHR47660:SF3">
    <property type="entry name" value="FINGER DOMAIN PROTEIN, PUTATIVE (AFU_ORTHOLOGUE AFUA_4G03310)-RELATED"/>
    <property type="match status" value="1"/>
</dbReference>
<feature type="transmembrane region" description="Helical" evidence="6">
    <location>
        <begin position="12"/>
        <end position="31"/>
    </location>
</feature>
<dbReference type="EMBL" id="CAVNYO010000171">
    <property type="protein sequence ID" value="CAK5271433.1"/>
    <property type="molecule type" value="Genomic_DNA"/>
</dbReference>
<feature type="domain" description="DUF6533" evidence="7">
    <location>
        <begin position="17"/>
        <end position="62"/>
    </location>
</feature>
<evidence type="ECO:0000256" key="6">
    <source>
        <dbReference type="SAM" id="Phobius"/>
    </source>
</evidence>
<evidence type="ECO:0000256" key="4">
    <source>
        <dbReference type="ARBA" id="ARBA00023163"/>
    </source>
</evidence>
<dbReference type="Proteomes" id="UP001295794">
    <property type="component" value="Unassembled WGS sequence"/>
</dbReference>
<proteinExistence type="predicted"/>
<organism evidence="8 9">
    <name type="scientific">Mycena citricolor</name>
    <dbReference type="NCBI Taxonomy" id="2018698"/>
    <lineage>
        <taxon>Eukaryota</taxon>
        <taxon>Fungi</taxon>
        <taxon>Dikarya</taxon>
        <taxon>Basidiomycota</taxon>
        <taxon>Agaricomycotina</taxon>
        <taxon>Agaricomycetes</taxon>
        <taxon>Agaricomycetidae</taxon>
        <taxon>Agaricales</taxon>
        <taxon>Marasmiineae</taxon>
        <taxon>Mycenaceae</taxon>
        <taxon>Mycena</taxon>
    </lineage>
</organism>
<evidence type="ECO:0000313" key="8">
    <source>
        <dbReference type="EMBL" id="CAK5271433.1"/>
    </source>
</evidence>
<keyword evidence="6" id="KW-0812">Transmembrane</keyword>
<comment type="caution">
    <text evidence="8">The sequence shown here is derived from an EMBL/GenBank/DDBJ whole genome shotgun (WGS) entry which is preliminary data.</text>
</comment>
<sequence length="596" mass="67212">MEFISPTTLSNVQVVFYVNAGFLTLLVYDILLKLSDEYLYIWKSRWTVVKVIYFWSRYSMLLPPIISTFNSSNHLAPCDSISRFTTTFGGFSIGLTEVVLMVRTYTLYERSRRLLAFFSLMWLAVGVASFWAVTTWTSAWKGVNDESAACYLAALSTSGKVCYLSLLVGESIIALLTAWKVFRRFSRDKWGLWKSLNDEGLWFYLCLLPFTVNVVVCLIKAPSGLGYLGDTPNMVMHSILTCRLLIHARHVAAKQSQRALPTNNLRLMRRPGAMAPDYVIDISAKNNIQQGTLLGLRPPPQSQALPPTAESVQIGSRWLDALVPPPDKTAKPISPHAGELMARVLGSYTRCMLHDDPDALPPIIHPYQAHGALQPALAYCRSLLRMWESRAPGSEGLVRDTIKREMGRLHSEFRTYDHITLLGACQAFLLYCIFFFLSPDEQNSFCVDTATIIQLQDLEAALSLTGLQPDSSAAPPRWEEWIAGEAKRRTLYTMYMFDNVFNYRHGTTSFVATELATLPVPGRKALWTARSAAEWDKEYRRSAANSGSPVLQDLWPDEDAQVAQQRRQRIDEWLATVDEFGMFLFTVTNAIYGVNI</sequence>
<evidence type="ECO:0000256" key="3">
    <source>
        <dbReference type="ARBA" id="ARBA00023015"/>
    </source>
</evidence>
<evidence type="ECO:0000259" key="7">
    <source>
        <dbReference type="Pfam" id="PF20151"/>
    </source>
</evidence>
<keyword evidence="6" id="KW-1133">Transmembrane helix</keyword>
<dbReference type="Pfam" id="PF20151">
    <property type="entry name" value="DUF6533"/>
    <property type="match status" value="1"/>
</dbReference>
<name>A0AAD2Q3A6_9AGAR</name>
<dbReference type="GO" id="GO:0046872">
    <property type="term" value="F:metal ion binding"/>
    <property type="evidence" value="ECO:0007669"/>
    <property type="project" value="UniProtKB-KW"/>
</dbReference>
<evidence type="ECO:0000256" key="2">
    <source>
        <dbReference type="ARBA" id="ARBA00022833"/>
    </source>
</evidence>
<feature type="transmembrane region" description="Helical" evidence="6">
    <location>
        <begin position="163"/>
        <end position="182"/>
    </location>
</feature>
<evidence type="ECO:0000313" key="9">
    <source>
        <dbReference type="Proteomes" id="UP001295794"/>
    </source>
</evidence>
<gene>
    <name evidence="8" type="ORF">MYCIT1_LOCUS16473</name>
</gene>
<keyword evidence="4" id="KW-0804">Transcription</keyword>
<dbReference type="InterPro" id="IPR045340">
    <property type="entry name" value="DUF6533"/>
</dbReference>
<keyword evidence="6" id="KW-0472">Membrane</keyword>
<feature type="transmembrane region" description="Helical" evidence="6">
    <location>
        <begin position="81"/>
        <end position="102"/>
    </location>
</feature>
<dbReference type="AlphaFoldDB" id="A0AAD2Q3A6"/>
<protein>
    <recommendedName>
        <fullName evidence="7">DUF6533 domain-containing protein</fullName>
    </recommendedName>
</protein>